<proteinExistence type="predicted"/>
<sequence length="54" mass="5866">MAMAQRSVSTSGEIDYPSRLISPQTNSNGLAVTFPVLRASLSIEVRLLAAYIRI</sequence>
<reference evidence="1" key="1">
    <citation type="submission" date="2015-06" db="UniProtKB">
        <authorList>
            <consortium name="EnsemblPlants"/>
        </authorList>
    </citation>
    <scope>IDENTIFICATION</scope>
</reference>
<dbReference type="AlphaFoldDB" id="M8AY78"/>
<evidence type="ECO:0000313" key="1">
    <source>
        <dbReference type="EnsemblPlants" id="EMT09432"/>
    </source>
</evidence>
<dbReference type="EnsemblPlants" id="EMT09432">
    <property type="protein sequence ID" value="EMT09432"/>
    <property type="gene ID" value="F775_24796"/>
</dbReference>
<name>M8AY78_AEGTA</name>
<organism evidence="1">
    <name type="scientific">Aegilops tauschii</name>
    <name type="common">Tausch's goatgrass</name>
    <name type="synonym">Aegilops squarrosa</name>
    <dbReference type="NCBI Taxonomy" id="37682"/>
    <lineage>
        <taxon>Eukaryota</taxon>
        <taxon>Viridiplantae</taxon>
        <taxon>Streptophyta</taxon>
        <taxon>Embryophyta</taxon>
        <taxon>Tracheophyta</taxon>
        <taxon>Spermatophyta</taxon>
        <taxon>Magnoliopsida</taxon>
        <taxon>Liliopsida</taxon>
        <taxon>Poales</taxon>
        <taxon>Poaceae</taxon>
        <taxon>BOP clade</taxon>
        <taxon>Pooideae</taxon>
        <taxon>Triticodae</taxon>
        <taxon>Triticeae</taxon>
        <taxon>Triticinae</taxon>
        <taxon>Aegilops</taxon>
    </lineage>
</organism>
<accession>M8AY78</accession>
<protein>
    <submittedName>
        <fullName evidence="1">Uncharacterized protein</fullName>
    </submittedName>
</protein>